<keyword evidence="2" id="KW-1185">Reference proteome</keyword>
<proteinExistence type="predicted"/>
<gene>
    <name evidence="1" type="ORF">AFUS01_LOCUS26883</name>
</gene>
<dbReference type="AlphaFoldDB" id="A0A8J2KEC6"/>
<evidence type="ECO:0000313" key="1">
    <source>
        <dbReference type="EMBL" id="CAG7816256.1"/>
    </source>
</evidence>
<evidence type="ECO:0000313" key="2">
    <source>
        <dbReference type="Proteomes" id="UP000708208"/>
    </source>
</evidence>
<protein>
    <submittedName>
        <fullName evidence="1">Uncharacterized protein</fullName>
    </submittedName>
</protein>
<name>A0A8J2KEC6_9HEXA</name>
<dbReference type="Proteomes" id="UP000708208">
    <property type="component" value="Unassembled WGS sequence"/>
</dbReference>
<reference evidence="1" key="1">
    <citation type="submission" date="2021-06" db="EMBL/GenBank/DDBJ databases">
        <authorList>
            <person name="Hodson N. C."/>
            <person name="Mongue J. A."/>
            <person name="Jaron S. K."/>
        </authorList>
    </citation>
    <scope>NUCLEOTIDE SEQUENCE</scope>
</reference>
<accession>A0A8J2KEC6</accession>
<dbReference type="EMBL" id="CAJVCH010364942">
    <property type="protein sequence ID" value="CAG7816256.1"/>
    <property type="molecule type" value="Genomic_DNA"/>
</dbReference>
<organism evidence="1 2">
    <name type="scientific">Allacma fusca</name>
    <dbReference type="NCBI Taxonomy" id="39272"/>
    <lineage>
        <taxon>Eukaryota</taxon>
        <taxon>Metazoa</taxon>
        <taxon>Ecdysozoa</taxon>
        <taxon>Arthropoda</taxon>
        <taxon>Hexapoda</taxon>
        <taxon>Collembola</taxon>
        <taxon>Symphypleona</taxon>
        <taxon>Sminthuridae</taxon>
        <taxon>Allacma</taxon>
    </lineage>
</organism>
<sequence length="101" mass="11274">MSTVVGSNYDFDLDFIPSTEYPYLILEGTVIQKGKENIIIITPLPGPIDSSAYYRLHFPWTVTGVYGEGVFPVLQLVGIRIKLTKDEVVEVCSFATAHIHK</sequence>
<comment type="caution">
    <text evidence="1">The sequence shown here is derived from an EMBL/GenBank/DDBJ whole genome shotgun (WGS) entry which is preliminary data.</text>
</comment>